<sequence>MPHKLIYCLDIRQLQNEEEQEYKDIFADSGWHYVCSSGDLHIFSAEPGTVPLHTDRETSYVKYSRVVRIAGLWLSLH</sequence>
<dbReference type="Proteomes" id="UP000663452">
    <property type="component" value="Chromosome"/>
</dbReference>
<evidence type="ECO:0000313" key="2">
    <source>
        <dbReference type="Proteomes" id="UP000663452"/>
    </source>
</evidence>
<dbReference type="Pfam" id="PF11193">
    <property type="entry name" value="DUF2812"/>
    <property type="match status" value="1"/>
</dbReference>
<evidence type="ECO:0000313" key="1">
    <source>
        <dbReference type="EMBL" id="QSF43138.1"/>
    </source>
</evidence>
<dbReference type="EMBL" id="CP070969">
    <property type="protein sequence ID" value="QSF43138.1"/>
    <property type="molecule type" value="Genomic_DNA"/>
</dbReference>
<keyword evidence="2" id="KW-1185">Reference proteome</keyword>
<dbReference type="RefSeq" id="WP_206100791.1">
    <property type="nucleotide sequence ID" value="NZ_CP070969.1"/>
</dbReference>
<gene>
    <name evidence="1" type="ORF">JRJ22_17830</name>
</gene>
<organism evidence="1 2">
    <name type="scientific">Paenibacillus tianjinensis</name>
    <dbReference type="NCBI Taxonomy" id="2810347"/>
    <lineage>
        <taxon>Bacteria</taxon>
        <taxon>Bacillati</taxon>
        <taxon>Bacillota</taxon>
        <taxon>Bacilli</taxon>
        <taxon>Bacillales</taxon>
        <taxon>Paenibacillaceae</taxon>
        <taxon>Paenibacillus</taxon>
    </lineage>
</organism>
<protein>
    <submittedName>
        <fullName evidence="1">DUF2812 domain-containing protein</fullName>
    </submittedName>
</protein>
<reference evidence="1 2" key="1">
    <citation type="submission" date="2021-02" db="EMBL/GenBank/DDBJ databases">
        <title>Paenibacillus tianjinensis sp. nov.</title>
        <authorList>
            <person name="Liu H."/>
        </authorList>
    </citation>
    <scope>NUCLEOTIDE SEQUENCE [LARGE SCALE GENOMIC DNA]</scope>
    <source>
        <strain evidence="1 2">TB2019</strain>
    </source>
</reference>
<accession>A0ABX7L8W3</accession>
<proteinExistence type="predicted"/>
<name>A0ABX7L8W3_9BACL</name>
<dbReference type="InterPro" id="IPR021359">
    <property type="entry name" value="DUF2812"/>
</dbReference>